<proteinExistence type="predicted"/>
<dbReference type="InterPro" id="IPR001670">
    <property type="entry name" value="ADH_Fe/GldA"/>
</dbReference>
<keyword evidence="1" id="KW-0560">Oxidoreductase</keyword>
<evidence type="ECO:0000256" key="1">
    <source>
        <dbReference type="ARBA" id="ARBA00023002"/>
    </source>
</evidence>
<dbReference type="Proteomes" id="UP000758652">
    <property type="component" value="Unassembled WGS sequence"/>
</dbReference>
<feature type="domain" description="Fe-containing alcohol dehydrogenase-like C-terminal" evidence="3">
    <location>
        <begin position="194"/>
        <end position="391"/>
    </location>
</feature>
<dbReference type="Gene3D" id="1.20.1090.10">
    <property type="entry name" value="Dehydroquinate synthase-like - alpha domain"/>
    <property type="match status" value="1"/>
</dbReference>
<dbReference type="InterPro" id="IPR056798">
    <property type="entry name" value="ADH_Fe_C"/>
</dbReference>
<evidence type="ECO:0000313" key="4">
    <source>
        <dbReference type="EMBL" id="MBE5063805.1"/>
    </source>
</evidence>
<dbReference type="Pfam" id="PF25137">
    <property type="entry name" value="ADH_Fe_C"/>
    <property type="match status" value="1"/>
</dbReference>
<dbReference type="PANTHER" id="PTHR43633">
    <property type="entry name" value="ALCOHOL DEHYDROGENASE YQHD"/>
    <property type="match status" value="1"/>
</dbReference>
<gene>
    <name evidence="4" type="ORF">INF30_11130</name>
</gene>
<dbReference type="InterPro" id="IPR044731">
    <property type="entry name" value="BDH-like"/>
</dbReference>
<dbReference type="Pfam" id="PF00465">
    <property type="entry name" value="Fe-ADH"/>
    <property type="match status" value="1"/>
</dbReference>
<keyword evidence="5" id="KW-1185">Reference proteome</keyword>
<feature type="domain" description="Alcohol dehydrogenase iron-type/glycerol dehydrogenase GldA" evidence="2">
    <location>
        <begin position="9"/>
        <end position="179"/>
    </location>
</feature>
<accession>A0ABR9RLF9</accession>
<dbReference type="SUPFAM" id="SSF56796">
    <property type="entry name" value="Dehydroquinate synthase-like"/>
    <property type="match status" value="1"/>
</dbReference>
<protein>
    <submittedName>
        <fullName evidence="4">Iron-containing alcohol dehydrogenase</fullName>
    </submittedName>
</protein>
<dbReference type="PANTHER" id="PTHR43633:SF1">
    <property type="entry name" value="ALCOHOL DEHYDROGENASE YQHD"/>
    <property type="match status" value="1"/>
</dbReference>
<name>A0ABR9RLF9_9FIRM</name>
<dbReference type="RefSeq" id="WP_226395233.1">
    <property type="nucleotide sequence ID" value="NZ_JADCKL010000010.1"/>
</dbReference>
<dbReference type="Gene3D" id="3.40.50.1970">
    <property type="match status" value="1"/>
</dbReference>
<dbReference type="EMBL" id="JADCKL010000010">
    <property type="protein sequence ID" value="MBE5063805.1"/>
    <property type="molecule type" value="Genomic_DNA"/>
</dbReference>
<dbReference type="CDD" id="cd08187">
    <property type="entry name" value="BDH"/>
    <property type="match status" value="1"/>
</dbReference>
<reference evidence="4 5" key="1">
    <citation type="submission" date="2020-10" db="EMBL/GenBank/DDBJ databases">
        <title>ChiBAC.</title>
        <authorList>
            <person name="Zenner C."/>
            <person name="Hitch T.C.A."/>
            <person name="Clavel T."/>
        </authorList>
    </citation>
    <scope>NUCLEOTIDE SEQUENCE [LARGE SCALE GENOMIC DNA]</scope>
    <source>
        <strain evidence="4 5">DSM 108991</strain>
    </source>
</reference>
<comment type="caution">
    <text evidence="4">The sequence shown here is derived from an EMBL/GenBank/DDBJ whole genome shotgun (WGS) entry which is preliminary data.</text>
</comment>
<evidence type="ECO:0000259" key="3">
    <source>
        <dbReference type="Pfam" id="PF25137"/>
    </source>
</evidence>
<sequence length="396" mass="42926">MKNFMQYAPTEIVFGKDAEKEAGRLAKKWGGDKVLIVYGGGSVKKSGLLDRVKAELADAGVSFQELGGVKPNPRLGLVREGVKMAVDFGAHLILAVGGGSVIDTAKAVAIGAADPSVDVWSYWAGERQVQAALPVGVILTISAAGSETSDSAVITNEETGKKAGINTDFNRPKFAIMNPELTYTLPKYQLTCGIVDIMMHTLERYFTPVDGNMLTDEIAEGLLRTMITCGKKAYEDQTDYDAMSEIMWCGSISHNNLTGLGRPKDFLCHKLGHEIGGMFDVAHGATLSAIWGSWARYVYKIDPARFARYGEKVWGIVEDDEEKAAVAAIEATEDFFRSLHMPVCIGELEIGVQSDEVLRKLADSATKGDTILLGAFKKIDAQDAYEIYKAANHNAK</sequence>
<organism evidence="4 5">
    <name type="scientific">Claveliimonas monacensis</name>
    <dbReference type="NCBI Taxonomy" id="2779351"/>
    <lineage>
        <taxon>Bacteria</taxon>
        <taxon>Bacillati</taxon>
        <taxon>Bacillota</taxon>
        <taxon>Clostridia</taxon>
        <taxon>Lachnospirales</taxon>
        <taxon>Lachnospiraceae</taxon>
        <taxon>Claveliimonas</taxon>
    </lineage>
</organism>
<evidence type="ECO:0000259" key="2">
    <source>
        <dbReference type="Pfam" id="PF00465"/>
    </source>
</evidence>
<evidence type="ECO:0000313" key="5">
    <source>
        <dbReference type="Proteomes" id="UP000758652"/>
    </source>
</evidence>